<evidence type="ECO:0000256" key="6">
    <source>
        <dbReference type="SAM" id="Phobius"/>
    </source>
</evidence>
<dbReference type="GO" id="GO:0005886">
    <property type="term" value="C:plasma membrane"/>
    <property type="evidence" value="ECO:0007669"/>
    <property type="project" value="UniProtKB-SubCell"/>
</dbReference>
<evidence type="ECO:0000256" key="2">
    <source>
        <dbReference type="ARBA" id="ARBA00022475"/>
    </source>
</evidence>
<dbReference type="EMBL" id="LT907975">
    <property type="protein sequence ID" value="SOB58906.1"/>
    <property type="molecule type" value="Genomic_DNA"/>
</dbReference>
<name>A0A2C8FA48_9BACT</name>
<keyword evidence="2" id="KW-1003">Cell membrane</keyword>
<feature type="transmembrane region" description="Helical" evidence="6">
    <location>
        <begin position="126"/>
        <end position="144"/>
    </location>
</feature>
<protein>
    <submittedName>
        <fullName evidence="7">Membrane protein-like protein</fullName>
    </submittedName>
</protein>
<evidence type="ECO:0000256" key="1">
    <source>
        <dbReference type="ARBA" id="ARBA00004651"/>
    </source>
</evidence>
<dbReference type="Proteomes" id="UP000219215">
    <property type="component" value="Chromosome DPRO"/>
</dbReference>
<keyword evidence="8" id="KW-1185">Reference proteome</keyword>
<evidence type="ECO:0000313" key="7">
    <source>
        <dbReference type="EMBL" id="SOB58906.1"/>
    </source>
</evidence>
<gene>
    <name evidence="7" type="ORF">DPRO_2003</name>
</gene>
<evidence type="ECO:0000256" key="5">
    <source>
        <dbReference type="ARBA" id="ARBA00023136"/>
    </source>
</evidence>
<proteinExistence type="predicted"/>
<accession>A0A2C8FA48</accession>
<evidence type="ECO:0000313" key="8">
    <source>
        <dbReference type="Proteomes" id="UP000219215"/>
    </source>
</evidence>
<evidence type="ECO:0000256" key="3">
    <source>
        <dbReference type="ARBA" id="ARBA00022692"/>
    </source>
</evidence>
<dbReference type="Pfam" id="PF06146">
    <property type="entry name" value="PsiE"/>
    <property type="match status" value="1"/>
</dbReference>
<keyword evidence="3 6" id="KW-0812">Transmembrane</keyword>
<dbReference type="KEGG" id="pprf:DPRO_2003"/>
<dbReference type="RefSeq" id="WP_097011877.1">
    <property type="nucleotide sequence ID" value="NZ_LT907975.1"/>
</dbReference>
<keyword evidence="4 6" id="KW-1133">Transmembrane helix</keyword>
<feature type="transmembrane region" description="Helical" evidence="6">
    <location>
        <begin position="99"/>
        <end position="120"/>
    </location>
</feature>
<evidence type="ECO:0000256" key="4">
    <source>
        <dbReference type="ARBA" id="ARBA00022989"/>
    </source>
</evidence>
<dbReference type="AlphaFoldDB" id="A0A2C8FA48"/>
<keyword evidence="5 6" id="KW-0472">Membrane</keyword>
<feature type="transmembrane region" description="Helical" evidence="6">
    <location>
        <begin position="29"/>
        <end position="52"/>
    </location>
</feature>
<feature type="transmembrane region" description="Helical" evidence="6">
    <location>
        <begin position="72"/>
        <end position="92"/>
    </location>
</feature>
<dbReference type="InterPro" id="IPR020948">
    <property type="entry name" value="P_starv_induced_PsiE-like"/>
</dbReference>
<sequence>MFFFDKKLCKEPLDDPLIRRLWALIRLSVRVLAVLMTLVIVWGILDVIWVLYQRVTTAPYMLLNINDILATFGAFMAVLIAIEIFANIVIYLEYRMIHLKLVISTALMAAARKVIVLDFKVDDYEIGFALGAVIIALGICYWLVGHYESKGGDDVGIIAEPCDLPDKDS</sequence>
<organism evidence="7 8">
    <name type="scientific">Pseudodesulfovibrio profundus</name>
    <dbReference type="NCBI Taxonomy" id="57320"/>
    <lineage>
        <taxon>Bacteria</taxon>
        <taxon>Pseudomonadati</taxon>
        <taxon>Thermodesulfobacteriota</taxon>
        <taxon>Desulfovibrionia</taxon>
        <taxon>Desulfovibrionales</taxon>
        <taxon>Desulfovibrionaceae</taxon>
    </lineage>
</organism>
<comment type="subcellular location">
    <subcellularLocation>
        <location evidence="1">Cell membrane</location>
        <topology evidence="1">Multi-pass membrane protein</topology>
    </subcellularLocation>
</comment>
<reference evidence="8" key="1">
    <citation type="submission" date="2017-09" db="EMBL/GenBank/DDBJ databases">
        <authorList>
            <person name="Regsiter A."/>
            <person name="William W."/>
        </authorList>
    </citation>
    <scope>NUCLEOTIDE SEQUENCE [LARGE SCALE GENOMIC DNA]</scope>
    <source>
        <strain evidence="8">500-1</strain>
    </source>
</reference>
<dbReference type="OrthoDB" id="5421219at2"/>